<accession>A0A2N5A3B4</accession>
<organism evidence="2 3">
    <name type="scientific">Klebsiella variicola</name>
    <dbReference type="NCBI Taxonomy" id="244366"/>
    <lineage>
        <taxon>Bacteria</taxon>
        <taxon>Pseudomonadati</taxon>
        <taxon>Pseudomonadota</taxon>
        <taxon>Gammaproteobacteria</taxon>
        <taxon>Enterobacterales</taxon>
        <taxon>Enterobacteriaceae</taxon>
        <taxon>Klebsiella/Raoultella group</taxon>
        <taxon>Klebsiella</taxon>
        <taxon>Klebsiella pneumoniae complex</taxon>
    </lineage>
</organism>
<evidence type="ECO:0000313" key="2">
    <source>
        <dbReference type="EMBL" id="PLP34698.1"/>
    </source>
</evidence>
<dbReference type="GO" id="GO:0016491">
    <property type="term" value="F:oxidoreductase activity"/>
    <property type="evidence" value="ECO:0007669"/>
    <property type="project" value="UniProtKB-KW"/>
</dbReference>
<dbReference type="InterPro" id="IPR016161">
    <property type="entry name" value="Ald_DH/histidinol_DH"/>
</dbReference>
<comment type="caution">
    <text evidence="2">The sequence shown here is derived from an EMBL/GenBank/DDBJ whole genome shotgun (WGS) entry which is preliminary data.</text>
</comment>
<dbReference type="AlphaFoldDB" id="A0A2N5A3B4"/>
<dbReference type="InterPro" id="IPR016162">
    <property type="entry name" value="Ald_DH_N"/>
</dbReference>
<dbReference type="Proteomes" id="UP000234473">
    <property type="component" value="Unassembled WGS sequence"/>
</dbReference>
<dbReference type="SUPFAM" id="SSF53720">
    <property type="entry name" value="ALDH-like"/>
    <property type="match status" value="1"/>
</dbReference>
<protein>
    <submittedName>
        <fullName evidence="2">Aldehyde dehydrogenase</fullName>
    </submittedName>
</protein>
<sequence>MTAPVQHQMYIDGQFVSGRGDGWIDVLNPATEALLSRIPD</sequence>
<reference evidence="2 3" key="1">
    <citation type="submission" date="2017-11" db="EMBL/GenBank/DDBJ databases">
        <authorList>
            <person name="Han C.G."/>
        </authorList>
    </citation>
    <scope>NUCLEOTIDE SEQUENCE [LARGE SCALE GENOMIC DNA]</scope>
    <source>
        <strain evidence="2 3">A5</strain>
    </source>
</reference>
<dbReference type="Gene3D" id="3.40.605.10">
    <property type="entry name" value="Aldehyde Dehydrogenase, Chain A, domain 1"/>
    <property type="match status" value="1"/>
</dbReference>
<keyword evidence="1" id="KW-0560">Oxidoreductase</keyword>
<reference evidence="2 3" key="2">
    <citation type="submission" date="2018-01" db="EMBL/GenBank/DDBJ databases">
        <title>Genomic study of Klebsiella pneumoniae.</title>
        <authorList>
            <person name="Yang Y."/>
            <person name="Bicalho R."/>
        </authorList>
    </citation>
    <scope>NUCLEOTIDE SEQUENCE [LARGE SCALE GENOMIC DNA]</scope>
    <source>
        <strain evidence="2 3">A5</strain>
    </source>
</reference>
<feature type="non-terminal residue" evidence="2">
    <location>
        <position position="40"/>
    </location>
</feature>
<gene>
    <name evidence="2" type="ORF">CWM98_38050</name>
</gene>
<name>A0A2N5A3B4_KLEVA</name>
<evidence type="ECO:0000256" key="1">
    <source>
        <dbReference type="ARBA" id="ARBA00023002"/>
    </source>
</evidence>
<dbReference type="EMBL" id="PICB01003348">
    <property type="protein sequence ID" value="PLP34698.1"/>
    <property type="molecule type" value="Genomic_DNA"/>
</dbReference>
<evidence type="ECO:0000313" key="3">
    <source>
        <dbReference type="Proteomes" id="UP000234473"/>
    </source>
</evidence>
<proteinExistence type="predicted"/>